<keyword evidence="3 7" id="KW-0129">CBS domain</keyword>
<organism evidence="10 11">
    <name type="scientific">Trinickia fusca</name>
    <dbReference type="NCBI Taxonomy" id="2419777"/>
    <lineage>
        <taxon>Bacteria</taxon>
        <taxon>Pseudomonadati</taxon>
        <taxon>Pseudomonadota</taxon>
        <taxon>Betaproteobacteria</taxon>
        <taxon>Burkholderiales</taxon>
        <taxon>Burkholderiaceae</taxon>
        <taxon>Trinickia</taxon>
    </lineage>
</organism>
<feature type="site" description="Catalytically relevant" evidence="6">
    <location>
        <position position="57"/>
    </location>
</feature>
<keyword evidence="5" id="KW-0862">Zinc</keyword>
<keyword evidence="10" id="KW-0413">Isomerase</keyword>
<proteinExistence type="inferred from homology"/>
<feature type="site" description="Catalytically relevant" evidence="6">
    <location>
        <position position="150"/>
    </location>
</feature>
<dbReference type="FunFam" id="3.40.50.10490:FF:000011">
    <property type="entry name" value="Arabinose 5-phosphate isomerase"/>
    <property type="match status" value="1"/>
</dbReference>
<evidence type="ECO:0000259" key="8">
    <source>
        <dbReference type="PROSITE" id="PS51371"/>
    </source>
</evidence>
<evidence type="ECO:0000256" key="1">
    <source>
        <dbReference type="ARBA" id="ARBA00008165"/>
    </source>
</evidence>
<dbReference type="InterPro" id="IPR000644">
    <property type="entry name" value="CBS_dom"/>
</dbReference>
<dbReference type="Proteomes" id="UP000280434">
    <property type="component" value="Unassembled WGS sequence"/>
</dbReference>
<dbReference type="InterPro" id="IPR046342">
    <property type="entry name" value="CBS_dom_sf"/>
</dbReference>
<evidence type="ECO:0000256" key="6">
    <source>
        <dbReference type="PIRSR" id="PIRSR004692-3"/>
    </source>
</evidence>
<gene>
    <name evidence="10" type="ORF">D7S89_10445</name>
</gene>
<protein>
    <submittedName>
        <fullName evidence="10">KpsF/GutQ family sugar-phosphate isomerase</fullName>
    </submittedName>
</protein>
<dbReference type="InterPro" id="IPR035474">
    <property type="entry name" value="SIS_Kpsf"/>
</dbReference>
<comment type="similarity">
    <text evidence="1 4">Belongs to the SIS family. GutQ/KpsF subfamily.</text>
</comment>
<dbReference type="NCBIfam" id="TIGR00393">
    <property type="entry name" value="kpsF"/>
    <property type="match status" value="1"/>
</dbReference>
<dbReference type="Gene3D" id="3.10.580.10">
    <property type="entry name" value="CBS-domain"/>
    <property type="match status" value="1"/>
</dbReference>
<dbReference type="RefSeq" id="WP_121277591.1">
    <property type="nucleotide sequence ID" value="NZ_RBZV01000003.1"/>
</dbReference>
<dbReference type="GO" id="GO:1901135">
    <property type="term" value="P:carbohydrate derivative metabolic process"/>
    <property type="evidence" value="ECO:0007669"/>
    <property type="project" value="InterPro"/>
</dbReference>
<dbReference type="Pfam" id="PF00571">
    <property type="entry name" value="CBS"/>
    <property type="match status" value="2"/>
</dbReference>
<name>A0A494XHC3_9BURK</name>
<sequence length="327" mass="34777">MIAKINGDRALALARDVLDIEADAVRGLRDQIDGSFVSAVDFLLSCRGRVVVSGIGKSGHVARKLAATLASTGTPAFFVHPAEASHGDLGMVTADDVFVALSNSGESEELVAILPIVKRLGTKLIAMTGRPESTLAKLADVHLNSSVAKEACPLNLAPTASTTAALALGDALAVAVLDARGFGADDFARSHPGGALGRRLLTYVRDVMRTGEQLPKVPSSATVRDALFQLTAKRMGMTAIVGFDDRVEGIFTDGDLRRVLERTGDFRDLPIADVMTRAPRTIAPDHLAVEAVELMERYRINQMLVIDEAGKLIGALNMHDLFSKKVI</sequence>
<evidence type="ECO:0000256" key="5">
    <source>
        <dbReference type="PIRSR" id="PIRSR004692-2"/>
    </source>
</evidence>
<dbReference type="CDD" id="cd05014">
    <property type="entry name" value="SIS_Kpsf"/>
    <property type="match status" value="1"/>
</dbReference>
<keyword evidence="5" id="KW-0479">Metal-binding</keyword>
<dbReference type="EMBL" id="RBZV01000003">
    <property type="protein sequence ID" value="RKP49202.1"/>
    <property type="molecule type" value="Genomic_DNA"/>
</dbReference>
<dbReference type="AlphaFoldDB" id="A0A494XHC3"/>
<evidence type="ECO:0000313" key="11">
    <source>
        <dbReference type="Proteomes" id="UP000280434"/>
    </source>
</evidence>
<feature type="domain" description="SIS" evidence="9">
    <location>
        <begin position="39"/>
        <end position="182"/>
    </location>
</feature>
<dbReference type="InterPro" id="IPR050986">
    <property type="entry name" value="GutQ/KpsF_isomerases"/>
</dbReference>
<dbReference type="OrthoDB" id="9762536at2"/>
<evidence type="ECO:0000256" key="3">
    <source>
        <dbReference type="ARBA" id="ARBA00023122"/>
    </source>
</evidence>
<dbReference type="GO" id="GO:0019146">
    <property type="term" value="F:arabinose-5-phosphate isomerase activity"/>
    <property type="evidence" value="ECO:0007669"/>
    <property type="project" value="UniProtKB-ARBA"/>
</dbReference>
<dbReference type="PANTHER" id="PTHR42745">
    <property type="match status" value="1"/>
</dbReference>
<dbReference type="GO" id="GO:0097367">
    <property type="term" value="F:carbohydrate derivative binding"/>
    <property type="evidence" value="ECO:0007669"/>
    <property type="project" value="InterPro"/>
</dbReference>
<comment type="caution">
    <text evidence="10">The sequence shown here is derived from an EMBL/GenBank/DDBJ whole genome shotgun (WGS) entry which is preliminary data.</text>
</comment>
<dbReference type="InterPro" id="IPR004800">
    <property type="entry name" value="KdsD/KpsF-type"/>
</dbReference>
<feature type="domain" description="CBS" evidence="8">
    <location>
        <begin position="275"/>
        <end position="327"/>
    </location>
</feature>
<feature type="site" description="Catalytically relevant" evidence="6">
    <location>
        <position position="191"/>
    </location>
</feature>
<dbReference type="PIRSF" id="PIRSF004692">
    <property type="entry name" value="KdsD_KpsF"/>
    <property type="match status" value="1"/>
</dbReference>
<evidence type="ECO:0000256" key="7">
    <source>
        <dbReference type="PROSITE-ProRule" id="PRU00703"/>
    </source>
</evidence>
<evidence type="ECO:0000256" key="2">
    <source>
        <dbReference type="ARBA" id="ARBA00022737"/>
    </source>
</evidence>
<dbReference type="SUPFAM" id="SSF53697">
    <property type="entry name" value="SIS domain"/>
    <property type="match status" value="1"/>
</dbReference>
<dbReference type="InterPro" id="IPR001347">
    <property type="entry name" value="SIS_dom"/>
</dbReference>
<feature type="domain" description="CBS" evidence="8">
    <location>
        <begin position="208"/>
        <end position="269"/>
    </location>
</feature>
<evidence type="ECO:0000259" key="9">
    <source>
        <dbReference type="PROSITE" id="PS51464"/>
    </source>
</evidence>
<keyword evidence="11" id="KW-1185">Reference proteome</keyword>
<evidence type="ECO:0000313" key="10">
    <source>
        <dbReference type="EMBL" id="RKP49202.1"/>
    </source>
</evidence>
<keyword evidence="2" id="KW-0677">Repeat</keyword>
<dbReference type="PROSITE" id="PS51371">
    <property type="entry name" value="CBS"/>
    <property type="match status" value="2"/>
</dbReference>
<dbReference type="Pfam" id="PF01380">
    <property type="entry name" value="SIS"/>
    <property type="match status" value="1"/>
</dbReference>
<reference evidence="10 11" key="1">
    <citation type="submission" date="2018-10" db="EMBL/GenBank/DDBJ databases">
        <title>Paraburkholderia sp. 7MK8-2, isolated from soil.</title>
        <authorList>
            <person name="Gao Z.-H."/>
            <person name="Qiu L.-H."/>
        </authorList>
    </citation>
    <scope>NUCLEOTIDE SEQUENCE [LARGE SCALE GENOMIC DNA]</scope>
    <source>
        <strain evidence="10 11">7MK8-2</strain>
    </source>
</reference>
<evidence type="ECO:0000256" key="4">
    <source>
        <dbReference type="PIRNR" id="PIRNR004692"/>
    </source>
</evidence>
<dbReference type="GO" id="GO:0005975">
    <property type="term" value="P:carbohydrate metabolic process"/>
    <property type="evidence" value="ECO:0007669"/>
    <property type="project" value="InterPro"/>
</dbReference>
<dbReference type="Gene3D" id="3.40.50.10490">
    <property type="entry name" value="Glucose-6-phosphate isomerase like protein, domain 1"/>
    <property type="match status" value="1"/>
</dbReference>
<feature type="site" description="Catalytically relevant" evidence="6">
    <location>
        <position position="109"/>
    </location>
</feature>
<dbReference type="GO" id="GO:0046872">
    <property type="term" value="F:metal ion binding"/>
    <property type="evidence" value="ECO:0007669"/>
    <property type="project" value="UniProtKB-KW"/>
</dbReference>
<accession>A0A494XHC3</accession>
<feature type="binding site" evidence="5">
    <location>
        <position position="80"/>
    </location>
    <ligand>
        <name>Zn(2+)</name>
        <dbReference type="ChEBI" id="CHEBI:29105"/>
    </ligand>
</feature>
<dbReference type="CDD" id="cd04604">
    <property type="entry name" value="CBS_pair_SIS_assoc"/>
    <property type="match status" value="1"/>
</dbReference>
<dbReference type="InterPro" id="IPR046348">
    <property type="entry name" value="SIS_dom_sf"/>
</dbReference>
<dbReference type="PROSITE" id="PS51464">
    <property type="entry name" value="SIS"/>
    <property type="match status" value="1"/>
</dbReference>
<dbReference type="SMART" id="SM00116">
    <property type="entry name" value="CBS"/>
    <property type="match status" value="2"/>
</dbReference>
<dbReference type="PANTHER" id="PTHR42745:SF1">
    <property type="entry name" value="ARABINOSE 5-PHOSPHATE ISOMERASE KDSD"/>
    <property type="match status" value="1"/>
</dbReference>